<dbReference type="HOGENOM" id="CLU_1013306_0_0_1"/>
<dbReference type="PANTHER" id="PTHR23054">
    <property type="entry name" value="TERNARY COMPLEX FACTOR MIP1, LEUCINE-ZIPPER-RELATED"/>
    <property type="match status" value="1"/>
</dbReference>
<organism evidence="3">
    <name type="scientific">Oryza nivara</name>
    <name type="common">Indian wild rice</name>
    <name type="synonym">Oryza sativa f. spontanea</name>
    <dbReference type="NCBI Taxonomy" id="4536"/>
    <lineage>
        <taxon>Eukaryota</taxon>
        <taxon>Viridiplantae</taxon>
        <taxon>Streptophyta</taxon>
        <taxon>Embryophyta</taxon>
        <taxon>Tracheophyta</taxon>
        <taxon>Spermatophyta</taxon>
        <taxon>Magnoliopsida</taxon>
        <taxon>Liliopsida</taxon>
        <taxon>Poales</taxon>
        <taxon>Poaceae</taxon>
        <taxon>BOP clade</taxon>
        <taxon>Oryzoideae</taxon>
        <taxon>Oryzeae</taxon>
        <taxon>Oryzinae</taxon>
        <taxon>Oryza</taxon>
    </lineage>
</organism>
<evidence type="ECO:0000256" key="1">
    <source>
        <dbReference type="SAM" id="MobiDB-lite"/>
    </source>
</evidence>
<name>A0A0E0GJB9_ORYNI</name>
<feature type="region of interest" description="Disordered" evidence="1">
    <location>
        <begin position="209"/>
        <end position="230"/>
    </location>
</feature>
<feature type="domain" description="Ternary complex factor MIP1 leucine-zipper" evidence="2">
    <location>
        <begin position="122"/>
        <end position="157"/>
    </location>
</feature>
<sequence length="275" mass="30730">MLRMDGTDLSSPRCNVQHLQNAEELKDQNSTNKRLPRTTELPCSLIQEVQHLEKRLNDQFAMRRALEKALGYKPCAIHSSNESCIPKVKFSSTFFLNCIANVFEGCVFPLLTESFCVFLLMLSQPTEELIKEIAVLELEVICLEQHLLALYRKAFDQQICSVSSSCDMEINKQPARSFSGILTGSSELDFSTPRKHQLLQSSGMVMARKSTPTTLTSETSTSHYNDKTGIGRSHSSLLQRSICSARVSPSANNLARALKPCHTLPLSFVEVQDDV</sequence>
<dbReference type="Proteomes" id="UP000006591">
    <property type="component" value="Chromosome 3"/>
</dbReference>
<keyword evidence="4" id="KW-1185">Reference proteome</keyword>
<protein>
    <recommendedName>
        <fullName evidence="2">Ternary complex factor MIP1 leucine-zipper domain-containing protein</fullName>
    </recommendedName>
</protein>
<dbReference type="InterPro" id="IPR025757">
    <property type="entry name" value="MIP1_Leuzipper"/>
</dbReference>
<dbReference type="EnsemblPlants" id="ONIVA03G10030.3">
    <property type="protein sequence ID" value="ONIVA03G10030.3"/>
    <property type="gene ID" value="ONIVA03G10030"/>
</dbReference>
<dbReference type="Pfam" id="PF14389">
    <property type="entry name" value="Lzipper-MIP1"/>
    <property type="match status" value="2"/>
</dbReference>
<evidence type="ECO:0000313" key="3">
    <source>
        <dbReference type="EnsemblPlants" id="ONIVA03G10030.3"/>
    </source>
</evidence>
<dbReference type="Gramene" id="ONIVA03G10030.3">
    <property type="protein sequence ID" value="ONIVA03G10030.3"/>
    <property type="gene ID" value="ONIVA03G10030"/>
</dbReference>
<evidence type="ECO:0000259" key="2">
    <source>
        <dbReference type="Pfam" id="PF14389"/>
    </source>
</evidence>
<reference evidence="3" key="1">
    <citation type="submission" date="2015-04" db="UniProtKB">
        <authorList>
            <consortium name="EnsemblPlants"/>
        </authorList>
    </citation>
    <scope>IDENTIFICATION</scope>
    <source>
        <strain evidence="3">SL10</strain>
    </source>
</reference>
<reference evidence="3" key="2">
    <citation type="submission" date="2018-04" db="EMBL/GenBank/DDBJ databases">
        <title>OnivRS2 (Oryza nivara Reference Sequence Version 2).</title>
        <authorList>
            <person name="Zhang J."/>
            <person name="Kudrna D."/>
            <person name="Lee S."/>
            <person name="Talag J."/>
            <person name="Rajasekar S."/>
            <person name="Welchert J."/>
            <person name="Hsing Y.-I."/>
            <person name="Wing R.A."/>
        </authorList>
    </citation>
    <scope>NUCLEOTIDE SEQUENCE [LARGE SCALE GENOMIC DNA]</scope>
    <source>
        <strain evidence="3">SL10</strain>
    </source>
</reference>
<dbReference type="AlphaFoldDB" id="A0A0E0GJB9"/>
<accession>A0A0E0GJB9</accession>
<dbReference type="PANTHER" id="PTHR23054:SF58">
    <property type="entry name" value="OS03G0233800 PROTEIN"/>
    <property type="match status" value="1"/>
</dbReference>
<proteinExistence type="predicted"/>
<feature type="compositionally biased region" description="Low complexity" evidence="1">
    <location>
        <begin position="210"/>
        <end position="222"/>
    </location>
</feature>
<evidence type="ECO:0000313" key="4">
    <source>
        <dbReference type="Proteomes" id="UP000006591"/>
    </source>
</evidence>
<feature type="domain" description="Ternary complex factor MIP1 leucine-zipper" evidence="2">
    <location>
        <begin position="41"/>
        <end position="87"/>
    </location>
</feature>